<evidence type="ECO:0000313" key="1">
    <source>
        <dbReference type="EMBL" id="HER43873.1"/>
    </source>
</evidence>
<name>A0A7V2AV71_UNCEI</name>
<sequence length="103" mass="11782">MLTALKNVEYGFESTRPRSRGGTDGIFLIDRTHKPKNEMMRKLFDRFIDKPAAEALEISEHFGIELGEFMPVRVVSHDLRLLGLLHRKTNADILILVDCDRGT</sequence>
<dbReference type="EMBL" id="DSEC01000381">
    <property type="protein sequence ID" value="HER43873.1"/>
    <property type="molecule type" value="Genomic_DNA"/>
</dbReference>
<organism evidence="1">
    <name type="scientific">Eiseniibacteriota bacterium</name>
    <dbReference type="NCBI Taxonomy" id="2212470"/>
    <lineage>
        <taxon>Bacteria</taxon>
        <taxon>Candidatus Eiseniibacteriota</taxon>
    </lineage>
</organism>
<comment type="caution">
    <text evidence="1">The sequence shown here is derived from an EMBL/GenBank/DDBJ whole genome shotgun (WGS) entry which is preliminary data.</text>
</comment>
<dbReference type="AlphaFoldDB" id="A0A7V2AV71"/>
<protein>
    <submittedName>
        <fullName evidence="1">Uncharacterized protein</fullName>
    </submittedName>
</protein>
<gene>
    <name evidence="1" type="ORF">ENO08_05385</name>
</gene>
<reference evidence="1" key="1">
    <citation type="journal article" date="2020" name="mSystems">
        <title>Genome- and Community-Level Interaction Insights into Carbon Utilization and Element Cycling Functions of Hydrothermarchaeota in Hydrothermal Sediment.</title>
        <authorList>
            <person name="Zhou Z."/>
            <person name="Liu Y."/>
            <person name="Xu W."/>
            <person name="Pan J."/>
            <person name="Luo Z.H."/>
            <person name="Li M."/>
        </authorList>
    </citation>
    <scope>NUCLEOTIDE SEQUENCE [LARGE SCALE GENOMIC DNA]</scope>
    <source>
        <strain evidence="1">SpSt-1233</strain>
    </source>
</reference>
<proteinExistence type="predicted"/>
<dbReference type="Proteomes" id="UP000886069">
    <property type="component" value="Unassembled WGS sequence"/>
</dbReference>
<accession>A0A7V2AV71</accession>